<evidence type="ECO:0000313" key="2">
    <source>
        <dbReference type="Proteomes" id="UP000271889"/>
    </source>
</evidence>
<protein>
    <submittedName>
        <fullName evidence="1">Uncharacterized protein</fullName>
    </submittedName>
</protein>
<dbReference type="OrthoDB" id="10006218at2759"/>
<evidence type="ECO:0000313" key="1">
    <source>
        <dbReference type="EMBL" id="VDK46221.1"/>
    </source>
</evidence>
<dbReference type="Proteomes" id="UP000271889">
    <property type="component" value="Unassembled WGS sequence"/>
</dbReference>
<organism evidence="1 2">
    <name type="scientific">Cylicostephanus goldi</name>
    <name type="common">Nematode worm</name>
    <dbReference type="NCBI Taxonomy" id="71465"/>
    <lineage>
        <taxon>Eukaryota</taxon>
        <taxon>Metazoa</taxon>
        <taxon>Ecdysozoa</taxon>
        <taxon>Nematoda</taxon>
        <taxon>Chromadorea</taxon>
        <taxon>Rhabditida</taxon>
        <taxon>Rhabditina</taxon>
        <taxon>Rhabditomorpha</taxon>
        <taxon>Strongyloidea</taxon>
        <taxon>Strongylidae</taxon>
        <taxon>Cylicostephanus</taxon>
    </lineage>
</organism>
<dbReference type="EMBL" id="UYRV01001104">
    <property type="protein sequence ID" value="VDK46221.1"/>
    <property type="molecule type" value="Genomic_DNA"/>
</dbReference>
<proteinExistence type="predicted"/>
<name>A0A3P6RR56_CYLGO</name>
<reference evidence="1 2" key="1">
    <citation type="submission" date="2018-11" db="EMBL/GenBank/DDBJ databases">
        <authorList>
            <consortium name="Pathogen Informatics"/>
        </authorList>
    </citation>
    <scope>NUCLEOTIDE SEQUENCE [LARGE SCALE GENOMIC DNA]</scope>
</reference>
<sequence>MATQNTYSSINGKMKQFSKEEEFVRLFLQAPLRSNPFCYKVCQILVEIHGQAKYSFIHMSCLKQYGAVELKTLIGLSNSLMVLKR</sequence>
<gene>
    <name evidence="1" type="ORF">CGOC_LOCUS719</name>
</gene>
<accession>A0A3P6RR56</accession>
<keyword evidence="2" id="KW-1185">Reference proteome</keyword>
<dbReference type="AlphaFoldDB" id="A0A3P6RR56"/>